<dbReference type="GO" id="GO:0016887">
    <property type="term" value="F:ATP hydrolysis activity"/>
    <property type="evidence" value="ECO:0007669"/>
    <property type="project" value="InterPro"/>
</dbReference>
<dbReference type="InterPro" id="IPR003593">
    <property type="entry name" value="AAA+_ATPase"/>
</dbReference>
<comment type="caution">
    <text evidence="5">The sequence shown here is derived from an EMBL/GenBank/DDBJ whole genome shotgun (WGS) entry which is preliminary data.</text>
</comment>
<dbReference type="Proteomes" id="UP000663841">
    <property type="component" value="Unassembled WGS sequence"/>
</dbReference>
<dbReference type="Gene3D" id="3.40.50.300">
    <property type="entry name" value="P-loop containing nucleotide triphosphate hydrolases"/>
    <property type="match status" value="1"/>
</dbReference>
<dbReference type="PROSITE" id="PS50893">
    <property type="entry name" value="ABC_TRANSPORTER_2"/>
    <property type="match status" value="1"/>
</dbReference>
<feature type="compositionally biased region" description="Polar residues" evidence="3">
    <location>
        <begin position="9"/>
        <end position="34"/>
    </location>
</feature>
<proteinExistence type="predicted"/>
<keyword evidence="2" id="KW-0067">ATP-binding</keyword>
<dbReference type="InterPro" id="IPR003439">
    <property type="entry name" value="ABC_transporter-like_ATP-bd"/>
</dbReference>
<keyword evidence="1" id="KW-0547">Nucleotide-binding</keyword>
<evidence type="ECO:0000256" key="2">
    <source>
        <dbReference type="ARBA" id="ARBA00022840"/>
    </source>
</evidence>
<dbReference type="InterPro" id="IPR017871">
    <property type="entry name" value="ABC_transporter-like_CS"/>
</dbReference>
<dbReference type="InterPro" id="IPR027417">
    <property type="entry name" value="P-loop_NTPase"/>
</dbReference>
<evidence type="ECO:0000256" key="3">
    <source>
        <dbReference type="SAM" id="MobiDB-lite"/>
    </source>
</evidence>
<dbReference type="EMBL" id="CAJMWW010000358">
    <property type="protein sequence ID" value="CAE6468736.1"/>
    <property type="molecule type" value="Genomic_DNA"/>
</dbReference>
<dbReference type="PROSITE" id="PS00211">
    <property type="entry name" value="ABC_TRANSPORTER_1"/>
    <property type="match status" value="1"/>
</dbReference>
<feature type="compositionally biased region" description="Polar residues" evidence="3">
    <location>
        <begin position="343"/>
        <end position="360"/>
    </location>
</feature>
<reference evidence="5" key="1">
    <citation type="submission" date="2021-01" db="EMBL/GenBank/DDBJ databases">
        <authorList>
            <person name="Kaushik A."/>
        </authorList>
    </citation>
    <scope>NUCLEOTIDE SEQUENCE</scope>
    <source>
        <strain evidence="5">AG3-T5</strain>
    </source>
</reference>
<dbReference type="PANTHER" id="PTHR43119:SF1">
    <property type="entry name" value="ABC TRANSPORTER DOMAIN-CONTAINING PROTEIN"/>
    <property type="match status" value="1"/>
</dbReference>
<organism evidence="5 6">
    <name type="scientific">Rhizoctonia solani</name>
    <dbReference type="NCBI Taxonomy" id="456999"/>
    <lineage>
        <taxon>Eukaryota</taxon>
        <taxon>Fungi</taxon>
        <taxon>Dikarya</taxon>
        <taxon>Basidiomycota</taxon>
        <taxon>Agaricomycotina</taxon>
        <taxon>Agaricomycetes</taxon>
        <taxon>Cantharellales</taxon>
        <taxon>Ceratobasidiaceae</taxon>
        <taxon>Rhizoctonia</taxon>
    </lineage>
</organism>
<dbReference type="PANTHER" id="PTHR43119">
    <property type="entry name" value="ABC TRANSPORT PROTEIN ATP-BINDING COMPONENT-RELATED"/>
    <property type="match status" value="1"/>
</dbReference>
<gene>
    <name evidence="5" type="ORF">RDB_LOCUS171118</name>
</gene>
<name>A0A8H3C002_9AGAM</name>
<evidence type="ECO:0000313" key="6">
    <source>
        <dbReference type="Proteomes" id="UP000663841"/>
    </source>
</evidence>
<dbReference type="SUPFAM" id="SSF52540">
    <property type="entry name" value="P-loop containing nucleoside triphosphate hydrolases"/>
    <property type="match status" value="1"/>
</dbReference>
<evidence type="ECO:0000259" key="4">
    <source>
        <dbReference type="PROSITE" id="PS50893"/>
    </source>
</evidence>
<feature type="region of interest" description="Disordered" evidence="3">
    <location>
        <begin position="330"/>
        <end position="364"/>
    </location>
</feature>
<sequence>MTRKKSGKSVHSQHGSRQNGSRVAKNTTPQASSLKSKKKNRNRRPKQSKQPEQLKQPEQTEQPNPLRARAYLRVFFERYPSFDYDSSKPVMAEFYRMCDRFGWERDDEDREEARDNLKDAMVQEFNAIYGTDLESLAAWQSLCRVLNLTDVPDKLEACRRLVQSMHVNIVDLVDTPATQTPVTHFLSEAALSAYTIKSGKYFPKENAYAGGLLRPVKPSCFLFTMTSRQPLLSARNLSVLKDKNTPLFSDLSFDLNEGDVLVLQGKSGGGKTTILRALANLALYQGEIRLHGEPPSKYGIPTYRTRVLYVPQRPSMLPASPRHFLDTINGFDSRTPHKEKAKNSTNGAARPGNGNQTQLESDSHDPFQLAKEWGIADDVWDREWATLSGGEAQRMVLAIATGLRGTEILLLDEPTSALDSETSALVEKTLTALPKSGASVKAIVWITHSHEQSERVGTRWINVTGDGIEESDSSAYQTQNGSV</sequence>
<dbReference type="CDD" id="cd00267">
    <property type="entry name" value="ABC_ATPase"/>
    <property type="match status" value="1"/>
</dbReference>
<dbReference type="GO" id="GO:0005524">
    <property type="term" value="F:ATP binding"/>
    <property type="evidence" value="ECO:0007669"/>
    <property type="project" value="UniProtKB-KW"/>
</dbReference>
<accession>A0A8H3C002</accession>
<evidence type="ECO:0000256" key="1">
    <source>
        <dbReference type="ARBA" id="ARBA00022741"/>
    </source>
</evidence>
<dbReference type="AlphaFoldDB" id="A0A8H3C002"/>
<feature type="domain" description="ABC transporter" evidence="4">
    <location>
        <begin position="232"/>
        <end position="483"/>
    </location>
</feature>
<dbReference type="SMART" id="SM00382">
    <property type="entry name" value="AAA"/>
    <property type="match status" value="1"/>
</dbReference>
<evidence type="ECO:0000313" key="5">
    <source>
        <dbReference type="EMBL" id="CAE6468736.1"/>
    </source>
</evidence>
<dbReference type="Pfam" id="PF00005">
    <property type="entry name" value="ABC_tran"/>
    <property type="match status" value="1"/>
</dbReference>
<feature type="compositionally biased region" description="Basic residues" evidence="3">
    <location>
        <begin position="35"/>
        <end position="47"/>
    </location>
</feature>
<feature type="region of interest" description="Disordered" evidence="3">
    <location>
        <begin position="1"/>
        <end position="66"/>
    </location>
</feature>
<protein>
    <recommendedName>
        <fullName evidence="4">ABC transporter domain-containing protein</fullName>
    </recommendedName>
</protein>
<feature type="compositionally biased region" description="Polar residues" evidence="3">
    <location>
        <begin position="51"/>
        <end position="63"/>
    </location>
</feature>